<feature type="chain" id="PRO_5034962547" evidence="1">
    <location>
        <begin position="18"/>
        <end position="118"/>
    </location>
</feature>
<organism evidence="2 3">
    <name type="scientific">Fusarium denticulatum</name>
    <dbReference type="NCBI Taxonomy" id="48507"/>
    <lineage>
        <taxon>Eukaryota</taxon>
        <taxon>Fungi</taxon>
        <taxon>Dikarya</taxon>
        <taxon>Ascomycota</taxon>
        <taxon>Pezizomycotina</taxon>
        <taxon>Sordariomycetes</taxon>
        <taxon>Hypocreomycetidae</taxon>
        <taxon>Hypocreales</taxon>
        <taxon>Nectriaceae</taxon>
        <taxon>Fusarium</taxon>
        <taxon>Fusarium fujikuroi species complex</taxon>
    </lineage>
</organism>
<protein>
    <submittedName>
        <fullName evidence="2">Extracellular 5</fullName>
    </submittedName>
</protein>
<dbReference type="AlphaFoldDB" id="A0A8H5X6N2"/>
<evidence type="ECO:0000313" key="3">
    <source>
        <dbReference type="Proteomes" id="UP000562682"/>
    </source>
</evidence>
<accession>A0A8H5X6N2</accession>
<feature type="signal peptide" evidence="1">
    <location>
        <begin position="1"/>
        <end position="17"/>
    </location>
</feature>
<keyword evidence="3" id="KW-1185">Reference proteome</keyword>
<dbReference type="Proteomes" id="UP000562682">
    <property type="component" value="Unassembled WGS sequence"/>
</dbReference>
<sequence length="118" mass="12492">MQILPIVVLAMLGQASAKRHGKNKACEFTFECTTTNDCDTAKMEAWIFQACQGIGGDRTVQSGGVYTGHGDLTGHQATCLCAHGNTKDHTYDIASGALYSGGKAKLNCDVTAPYNCQS</sequence>
<proteinExistence type="predicted"/>
<comment type="caution">
    <text evidence="2">The sequence shown here is derived from an EMBL/GenBank/DDBJ whole genome shotgun (WGS) entry which is preliminary data.</text>
</comment>
<evidence type="ECO:0000256" key="1">
    <source>
        <dbReference type="SAM" id="SignalP"/>
    </source>
</evidence>
<reference evidence="2 3" key="1">
    <citation type="submission" date="2020-05" db="EMBL/GenBank/DDBJ databases">
        <title>Identification and distribution of gene clusters putatively required for synthesis of sphingolipid metabolism inhibitors in phylogenetically diverse species of the filamentous fungus Fusarium.</title>
        <authorList>
            <person name="Kim H.-S."/>
            <person name="Busman M."/>
            <person name="Brown D.W."/>
            <person name="Divon H."/>
            <person name="Uhlig S."/>
            <person name="Proctor R.H."/>
        </authorList>
    </citation>
    <scope>NUCLEOTIDE SEQUENCE [LARGE SCALE GENOMIC DNA]</scope>
    <source>
        <strain evidence="2 3">NRRL 25311</strain>
    </source>
</reference>
<evidence type="ECO:0000313" key="2">
    <source>
        <dbReference type="EMBL" id="KAF5684395.1"/>
    </source>
</evidence>
<dbReference type="EMBL" id="JAAOAK010000181">
    <property type="protein sequence ID" value="KAF5684395.1"/>
    <property type="molecule type" value="Genomic_DNA"/>
</dbReference>
<gene>
    <name evidence="2" type="ORF">FDENT_6744</name>
</gene>
<name>A0A8H5X6N2_9HYPO</name>
<keyword evidence="1" id="KW-0732">Signal</keyword>